<dbReference type="AlphaFoldDB" id="A0ABD2IXZ5"/>
<comment type="caution">
    <text evidence="2">The sequence shown here is derived from an EMBL/GenBank/DDBJ whole genome shotgun (WGS) entry which is preliminary data.</text>
</comment>
<reference evidence="2 3" key="1">
    <citation type="submission" date="2024-10" db="EMBL/GenBank/DDBJ databases">
        <authorList>
            <person name="Kim D."/>
        </authorList>
    </citation>
    <scope>NUCLEOTIDE SEQUENCE [LARGE SCALE GENOMIC DNA]</scope>
    <source>
        <strain evidence="2">BH-2024</strain>
    </source>
</reference>
<accession>A0ABD2IXZ5</accession>
<protein>
    <submittedName>
        <fullName evidence="2">Uncharacterized protein</fullName>
    </submittedName>
</protein>
<keyword evidence="3" id="KW-1185">Reference proteome</keyword>
<gene>
    <name evidence="2" type="ORF">niasHT_031672</name>
</gene>
<sequence>MLFCTESYQNRGLFLAKANGNANGDSVGDEENERGFLPKRLRPPPRFPRPCPTRPRPTARPRPTQPPRPGPTMTAAHTPALSPVPHPTQPHNGNYPAGPADNPRWNN</sequence>
<dbReference type="EMBL" id="JBICBT010001070">
    <property type="protein sequence ID" value="KAL3084787.1"/>
    <property type="molecule type" value="Genomic_DNA"/>
</dbReference>
<dbReference type="Proteomes" id="UP001620626">
    <property type="component" value="Unassembled WGS sequence"/>
</dbReference>
<feature type="compositionally biased region" description="Pro residues" evidence="1">
    <location>
        <begin position="44"/>
        <end position="70"/>
    </location>
</feature>
<proteinExistence type="predicted"/>
<evidence type="ECO:0000313" key="3">
    <source>
        <dbReference type="Proteomes" id="UP001620626"/>
    </source>
</evidence>
<name>A0ABD2IXZ5_9BILA</name>
<organism evidence="2 3">
    <name type="scientific">Heterodera trifolii</name>
    <dbReference type="NCBI Taxonomy" id="157864"/>
    <lineage>
        <taxon>Eukaryota</taxon>
        <taxon>Metazoa</taxon>
        <taxon>Ecdysozoa</taxon>
        <taxon>Nematoda</taxon>
        <taxon>Chromadorea</taxon>
        <taxon>Rhabditida</taxon>
        <taxon>Tylenchina</taxon>
        <taxon>Tylenchomorpha</taxon>
        <taxon>Tylenchoidea</taxon>
        <taxon>Heteroderidae</taxon>
        <taxon>Heteroderinae</taxon>
        <taxon>Heterodera</taxon>
    </lineage>
</organism>
<feature type="region of interest" description="Disordered" evidence="1">
    <location>
        <begin position="18"/>
        <end position="107"/>
    </location>
</feature>
<evidence type="ECO:0000313" key="2">
    <source>
        <dbReference type="EMBL" id="KAL3084787.1"/>
    </source>
</evidence>
<evidence type="ECO:0000256" key="1">
    <source>
        <dbReference type="SAM" id="MobiDB-lite"/>
    </source>
</evidence>